<keyword evidence="6 9" id="KW-0808">Transferase</keyword>
<sequence>MPLVPRPGIEKAPLYIPGSHHVEGVAEPAILSANENPLGPGQAAIDAYHGAADALFRYPEGGAVDLRAAIGKRFGLNPDQITCGAGSDEIITMLTRIFAGPGDEVLYSEHGFLMYPINALQVGATPVKAPESNLTTDVDALLAAVTDKTKIVFVANPNNPTGSYIPSAELKRLVEGLPDNVLLVIDAAYSEYVCKNDYNDGVELVDKYQNVVMTRTFSKIFGLAALRLGWVYAPPKITELLNRTRGPFNVGVPAQIAGAAAIADLSHTDKSISHNDKWLSFMTTEFENLGIQVPPSVGNFLIAGFGDKDTADRAYNHLRSNGVIARQMGGYGLADYVRITVGLEKEVRLCVDIMKEFKG</sequence>
<evidence type="ECO:0000256" key="8">
    <source>
        <dbReference type="ARBA" id="ARBA00047481"/>
    </source>
</evidence>
<dbReference type="GO" id="GO:0030170">
    <property type="term" value="F:pyridoxal phosphate binding"/>
    <property type="evidence" value="ECO:0007669"/>
    <property type="project" value="InterPro"/>
</dbReference>
<evidence type="ECO:0000256" key="1">
    <source>
        <dbReference type="ARBA" id="ARBA00001933"/>
    </source>
</evidence>
<dbReference type="SUPFAM" id="SSF53383">
    <property type="entry name" value="PLP-dependent transferases"/>
    <property type="match status" value="1"/>
</dbReference>
<dbReference type="InterPro" id="IPR004839">
    <property type="entry name" value="Aminotransferase_I/II_large"/>
</dbReference>
<organism evidence="11 12">
    <name type="scientific">Aestuariispira insulae</name>
    <dbReference type="NCBI Taxonomy" id="1461337"/>
    <lineage>
        <taxon>Bacteria</taxon>
        <taxon>Pseudomonadati</taxon>
        <taxon>Pseudomonadota</taxon>
        <taxon>Alphaproteobacteria</taxon>
        <taxon>Rhodospirillales</taxon>
        <taxon>Kiloniellaceae</taxon>
        <taxon>Aestuariispira</taxon>
    </lineage>
</organism>
<feature type="modified residue" description="N6-(pyridoxal phosphate)lysine" evidence="9">
    <location>
        <position position="219"/>
    </location>
</feature>
<accession>A0A3D9HQ22</accession>
<gene>
    <name evidence="9" type="primary">hisC</name>
    <name evidence="11" type="ORF">DFP90_103373</name>
</gene>
<evidence type="ECO:0000256" key="6">
    <source>
        <dbReference type="ARBA" id="ARBA00022679"/>
    </source>
</evidence>
<dbReference type="InterPro" id="IPR015421">
    <property type="entry name" value="PyrdxlP-dep_Trfase_major"/>
</dbReference>
<comment type="caution">
    <text evidence="11">The sequence shown here is derived from an EMBL/GenBank/DDBJ whole genome shotgun (WGS) entry which is preliminary data.</text>
</comment>
<keyword evidence="7 9" id="KW-0663">Pyridoxal phosphate</keyword>
<dbReference type="Gene3D" id="3.90.1150.10">
    <property type="entry name" value="Aspartate Aminotransferase, domain 1"/>
    <property type="match status" value="1"/>
</dbReference>
<dbReference type="AlphaFoldDB" id="A0A3D9HQ22"/>
<feature type="domain" description="Aminotransferase class I/classII large" evidence="10">
    <location>
        <begin position="31"/>
        <end position="346"/>
    </location>
</feature>
<dbReference type="EC" id="2.6.1.9" evidence="9"/>
<dbReference type="PANTHER" id="PTHR43643">
    <property type="entry name" value="HISTIDINOL-PHOSPHATE AMINOTRANSFERASE 2"/>
    <property type="match status" value="1"/>
</dbReference>
<name>A0A3D9HQ22_9PROT</name>
<dbReference type="OrthoDB" id="9809616at2"/>
<dbReference type="RefSeq" id="WP_115936443.1">
    <property type="nucleotide sequence ID" value="NZ_QRDW01000003.1"/>
</dbReference>
<evidence type="ECO:0000256" key="4">
    <source>
        <dbReference type="ARBA" id="ARBA00011738"/>
    </source>
</evidence>
<dbReference type="Gene3D" id="3.40.640.10">
    <property type="entry name" value="Type I PLP-dependent aspartate aminotransferase-like (Major domain)"/>
    <property type="match status" value="1"/>
</dbReference>
<evidence type="ECO:0000256" key="7">
    <source>
        <dbReference type="ARBA" id="ARBA00022898"/>
    </source>
</evidence>
<dbReference type="GO" id="GO:0004400">
    <property type="term" value="F:histidinol-phosphate transaminase activity"/>
    <property type="evidence" value="ECO:0007669"/>
    <property type="project" value="UniProtKB-UniRule"/>
</dbReference>
<evidence type="ECO:0000313" key="12">
    <source>
        <dbReference type="Proteomes" id="UP000256845"/>
    </source>
</evidence>
<evidence type="ECO:0000313" key="11">
    <source>
        <dbReference type="EMBL" id="RED51570.1"/>
    </source>
</evidence>
<dbReference type="InterPro" id="IPR050106">
    <property type="entry name" value="HistidinolP_aminotransfase"/>
</dbReference>
<comment type="pathway">
    <text evidence="2 9">Amino-acid biosynthesis; L-histidine biosynthesis; L-histidine from 5-phospho-alpha-D-ribose 1-diphosphate: step 7/9.</text>
</comment>
<comment type="subunit">
    <text evidence="4 9">Homodimer.</text>
</comment>
<dbReference type="HAMAP" id="MF_01023">
    <property type="entry name" value="HisC_aminotrans_2"/>
    <property type="match status" value="1"/>
</dbReference>
<dbReference type="NCBIfam" id="TIGR01141">
    <property type="entry name" value="hisC"/>
    <property type="match status" value="1"/>
</dbReference>
<dbReference type="EMBL" id="QRDW01000003">
    <property type="protein sequence ID" value="RED51570.1"/>
    <property type="molecule type" value="Genomic_DNA"/>
</dbReference>
<dbReference type="GO" id="GO:0000105">
    <property type="term" value="P:L-histidine biosynthetic process"/>
    <property type="evidence" value="ECO:0007669"/>
    <property type="project" value="UniProtKB-UniRule"/>
</dbReference>
<keyword evidence="12" id="KW-1185">Reference proteome</keyword>
<comment type="cofactor">
    <cofactor evidence="1 9">
        <name>pyridoxal 5'-phosphate</name>
        <dbReference type="ChEBI" id="CHEBI:597326"/>
    </cofactor>
</comment>
<keyword evidence="9" id="KW-0028">Amino-acid biosynthesis</keyword>
<comment type="catalytic activity">
    <reaction evidence="8 9">
        <text>L-histidinol phosphate + 2-oxoglutarate = 3-(imidazol-4-yl)-2-oxopropyl phosphate + L-glutamate</text>
        <dbReference type="Rhea" id="RHEA:23744"/>
        <dbReference type="ChEBI" id="CHEBI:16810"/>
        <dbReference type="ChEBI" id="CHEBI:29985"/>
        <dbReference type="ChEBI" id="CHEBI:57766"/>
        <dbReference type="ChEBI" id="CHEBI:57980"/>
        <dbReference type="EC" id="2.6.1.9"/>
    </reaction>
</comment>
<dbReference type="Proteomes" id="UP000256845">
    <property type="component" value="Unassembled WGS sequence"/>
</dbReference>
<keyword evidence="5 9" id="KW-0032">Aminotransferase</keyword>
<evidence type="ECO:0000256" key="5">
    <source>
        <dbReference type="ARBA" id="ARBA00022576"/>
    </source>
</evidence>
<protein>
    <recommendedName>
        <fullName evidence="9">Histidinol-phosphate aminotransferase</fullName>
        <ecNumber evidence="9">2.6.1.9</ecNumber>
    </recommendedName>
    <alternativeName>
        <fullName evidence="9">Imidazole acetol-phosphate transaminase</fullName>
    </alternativeName>
</protein>
<comment type="similarity">
    <text evidence="3 9">Belongs to the class-II pyridoxal-phosphate-dependent aminotransferase family. Histidinol-phosphate aminotransferase subfamily.</text>
</comment>
<dbReference type="InterPro" id="IPR015424">
    <property type="entry name" value="PyrdxlP-dep_Trfase"/>
</dbReference>
<dbReference type="PANTHER" id="PTHR43643:SF3">
    <property type="entry name" value="HISTIDINOL-PHOSPHATE AMINOTRANSFERASE"/>
    <property type="match status" value="1"/>
</dbReference>
<dbReference type="InterPro" id="IPR005861">
    <property type="entry name" value="HisP_aminotrans"/>
</dbReference>
<evidence type="ECO:0000256" key="2">
    <source>
        <dbReference type="ARBA" id="ARBA00005011"/>
    </source>
</evidence>
<keyword evidence="9" id="KW-0368">Histidine biosynthesis</keyword>
<evidence type="ECO:0000256" key="9">
    <source>
        <dbReference type="HAMAP-Rule" id="MF_01023"/>
    </source>
</evidence>
<dbReference type="CDD" id="cd00609">
    <property type="entry name" value="AAT_like"/>
    <property type="match status" value="1"/>
</dbReference>
<evidence type="ECO:0000256" key="3">
    <source>
        <dbReference type="ARBA" id="ARBA00007970"/>
    </source>
</evidence>
<reference evidence="11 12" key="1">
    <citation type="submission" date="2018-07" db="EMBL/GenBank/DDBJ databases">
        <title>Genomic Encyclopedia of Type Strains, Phase III (KMG-III): the genomes of soil and plant-associated and newly described type strains.</title>
        <authorList>
            <person name="Whitman W."/>
        </authorList>
    </citation>
    <scope>NUCLEOTIDE SEQUENCE [LARGE SCALE GENOMIC DNA]</scope>
    <source>
        <strain evidence="11 12">CECT 8488</strain>
    </source>
</reference>
<dbReference type="InterPro" id="IPR015422">
    <property type="entry name" value="PyrdxlP-dep_Trfase_small"/>
</dbReference>
<dbReference type="UniPathway" id="UPA00031">
    <property type="reaction ID" value="UER00012"/>
</dbReference>
<dbReference type="Pfam" id="PF00155">
    <property type="entry name" value="Aminotran_1_2"/>
    <property type="match status" value="1"/>
</dbReference>
<proteinExistence type="inferred from homology"/>
<evidence type="ECO:0000259" key="10">
    <source>
        <dbReference type="Pfam" id="PF00155"/>
    </source>
</evidence>